<dbReference type="PANTHER" id="PTHR44591:SF3">
    <property type="entry name" value="RESPONSE REGULATORY DOMAIN-CONTAINING PROTEIN"/>
    <property type="match status" value="1"/>
</dbReference>
<reference evidence="4 5" key="1">
    <citation type="submission" date="2016-10" db="EMBL/GenBank/DDBJ databases">
        <authorList>
            <person name="de Groot N.N."/>
        </authorList>
    </citation>
    <scope>NUCLEOTIDE SEQUENCE [LARGE SCALE GENOMIC DNA]</scope>
    <source>
        <strain evidence="4 5">DSM 23399</strain>
    </source>
</reference>
<dbReference type="PROSITE" id="PS50110">
    <property type="entry name" value="RESPONSE_REGULATORY"/>
    <property type="match status" value="1"/>
</dbReference>
<dbReference type="InterPro" id="IPR001789">
    <property type="entry name" value="Sig_transdc_resp-reg_receiver"/>
</dbReference>
<dbReference type="OrthoDB" id="9796457at2"/>
<dbReference type="AlphaFoldDB" id="A0A1I1B2D8"/>
<keyword evidence="1 2" id="KW-0597">Phosphoprotein</keyword>
<dbReference type="SUPFAM" id="SSF52172">
    <property type="entry name" value="CheY-like"/>
    <property type="match status" value="1"/>
</dbReference>
<accession>A0A1I1B2D8</accession>
<name>A0A1I1B2D8_9BACT</name>
<evidence type="ECO:0000313" key="4">
    <source>
        <dbReference type="EMBL" id="SFB43952.1"/>
    </source>
</evidence>
<keyword evidence="5" id="KW-1185">Reference proteome</keyword>
<protein>
    <submittedName>
        <fullName evidence="4">Response regulator receiver domain-containing protein</fullName>
    </submittedName>
</protein>
<dbReference type="PANTHER" id="PTHR44591">
    <property type="entry name" value="STRESS RESPONSE REGULATOR PROTEIN 1"/>
    <property type="match status" value="1"/>
</dbReference>
<dbReference type="RefSeq" id="WP_092898459.1">
    <property type="nucleotide sequence ID" value="NZ_CAXBKE010000015.1"/>
</dbReference>
<dbReference type="Pfam" id="PF00072">
    <property type="entry name" value="Response_reg"/>
    <property type="match status" value="1"/>
</dbReference>
<evidence type="ECO:0000259" key="3">
    <source>
        <dbReference type="PROSITE" id="PS50110"/>
    </source>
</evidence>
<feature type="modified residue" description="4-aspartylphosphate" evidence="2">
    <location>
        <position position="55"/>
    </location>
</feature>
<dbReference type="Proteomes" id="UP000198790">
    <property type="component" value="Unassembled WGS sequence"/>
</dbReference>
<evidence type="ECO:0000313" key="5">
    <source>
        <dbReference type="Proteomes" id="UP000198790"/>
    </source>
</evidence>
<dbReference type="STRING" id="237018.SAMN04489723_11090"/>
<dbReference type="GO" id="GO:0000160">
    <property type="term" value="P:phosphorelay signal transduction system"/>
    <property type="evidence" value="ECO:0007669"/>
    <property type="project" value="InterPro"/>
</dbReference>
<dbReference type="InterPro" id="IPR011006">
    <property type="entry name" value="CheY-like_superfamily"/>
</dbReference>
<evidence type="ECO:0000256" key="2">
    <source>
        <dbReference type="PROSITE-ProRule" id="PRU00169"/>
    </source>
</evidence>
<gene>
    <name evidence="4" type="ORF">SAMN04489723_11090</name>
</gene>
<dbReference type="CDD" id="cd17546">
    <property type="entry name" value="REC_hyHK_CKI1_RcsC-like"/>
    <property type="match status" value="1"/>
</dbReference>
<feature type="domain" description="Response regulatory" evidence="3">
    <location>
        <begin position="6"/>
        <end position="124"/>
    </location>
</feature>
<organism evidence="4 5">
    <name type="scientific">Algoriphagus aquimarinus</name>
    <dbReference type="NCBI Taxonomy" id="237018"/>
    <lineage>
        <taxon>Bacteria</taxon>
        <taxon>Pseudomonadati</taxon>
        <taxon>Bacteroidota</taxon>
        <taxon>Cytophagia</taxon>
        <taxon>Cytophagales</taxon>
        <taxon>Cyclobacteriaceae</taxon>
        <taxon>Algoriphagus</taxon>
    </lineage>
</organism>
<sequence>MSNSKNILVGEDSSVILNLTKSILAFENYQMKAAKNGKQVLEMLEKEEFDLILMDLNMPVMDGASCTKMIRELADPIKSKLPIIAISGNMNNYTMDEFRKLGFDDFIQKPLDYDKLLATVKKILG</sequence>
<dbReference type="Gene3D" id="3.40.50.2300">
    <property type="match status" value="1"/>
</dbReference>
<dbReference type="InterPro" id="IPR050595">
    <property type="entry name" value="Bact_response_regulator"/>
</dbReference>
<evidence type="ECO:0000256" key="1">
    <source>
        <dbReference type="ARBA" id="ARBA00022553"/>
    </source>
</evidence>
<proteinExistence type="predicted"/>
<dbReference type="SMART" id="SM00448">
    <property type="entry name" value="REC"/>
    <property type="match status" value="1"/>
</dbReference>
<dbReference type="EMBL" id="FOKK01000010">
    <property type="protein sequence ID" value="SFB43952.1"/>
    <property type="molecule type" value="Genomic_DNA"/>
</dbReference>